<name>A0AA39NZ67_9AGAR</name>
<organism evidence="3 4">
    <name type="scientific">Armillaria novae-zelandiae</name>
    <dbReference type="NCBI Taxonomy" id="153914"/>
    <lineage>
        <taxon>Eukaryota</taxon>
        <taxon>Fungi</taxon>
        <taxon>Dikarya</taxon>
        <taxon>Basidiomycota</taxon>
        <taxon>Agaricomycotina</taxon>
        <taxon>Agaricomycetes</taxon>
        <taxon>Agaricomycetidae</taxon>
        <taxon>Agaricales</taxon>
        <taxon>Marasmiineae</taxon>
        <taxon>Physalacriaceae</taxon>
        <taxon>Armillaria</taxon>
    </lineage>
</organism>
<gene>
    <name evidence="3" type="ORF">IW261DRAFT_1498671</name>
</gene>
<feature type="compositionally biased region" description="Polar residues" evidence="1">
    <location>
        <begin position="59"/>
        <end position="80"/>
    </location>
</feature>
<comment type="caution">
    <text evidence="3">The sequence shown here is derived from an EMBL/GenBank/DDBJ whole genome shotgun (WGS) entry which is preliminary data.</text>
</comment>
<feature type="region of interest" description="Disordered" evidence="1">
    <location>
        <begin position="54"/>
        <end position="90"/>
    </location>
</feature>
<protein>
    <recommendedName>
        <fullName evidence="5">Secreted protein</fullName>
    </recommendedName>
</protein>
<keyword evidence="4" id="KW-1185">Reference proteome</keyword>
<feature type="signal peptide" evidence="2">
    <location>
        <begin position="1"/>
        <end position="20"/>
    </location>
</feature>
<dbReference type="AlphaFoldDB" id="A0AA39NZ67"/>
<evidence type="ECO:0000256" key="2">
    <source>
        <dbReference type="SAM" id="SignalP"/>
    </source>
</evidence>
<feature type="chain" id="PRO_5041245957" description="Secreted protein" evidence="2">
    <location>
        <begin position="21"/>
        <end position="90"/>
    </location>
</feature>
<evidence type="ECO:0000256" key="1">
    <source>
        <dbReference type="SAM" id="MobiDB-lite"/>
    </source>
</evidence>
<sequence length="90" mass="10105">MDAYLLLIATATIRVVHVQAGVMMVGDRKEGMIGVSDRPLRPTPSMHARRILHLDARATESSSSKPRLKSWRSNSSTLHSQWRPLLDLND</sequence>
<keyword evidence="2" id="KW-0732">Signal</keyword>
<evidence type="ECO:0000313" key="3">
    <source>
        <dbReference type="EMBL" id="KAK0474380.1"/>
    </source>
</evidence>
<evidence type="ECO:0000313" key="4">
    <source>
        <dbReference type="Proteomes" id="UP001175227"/>
    </source>
</evidence>
<reference evidence="3" key="1">
    <citation type="submission" date="2023-06" db="EMBL/GenBank/DDBJ databases">
        <authorList>
            <consortium name="Lawrence Berkeley National Laboratory"/>
            <person name="Ahrendt S."/>
            <person name="Sahu N."/>
            <person name="Indic B."/>
            <person name="Wong-Bajracharya J."/>
            <person name="Merenyi Z."/>
            <person name="Ke H.-M."/>
            <person name="Monk M."/>
            <person name="Kocsube S."/>
            <person name="Drula E."/>
            <person name="Lipzen A."/>
            <person name="Balint B."/>
            <person name="Henrissat B."/>
            <person name="Andreopoulos B."/>
            <person name="Martin F.M."/>
            <person name="Harder C.B."/>
            <person name="Rigling D."/>
            <person name="Ford K.L."/>
            <person name="Foster G.D."/>
            <person name="Pangilinan J."/>
            <person name="Papanicolaou A."/>
            <person name="Barry K."/>
            <person name="LaButti K."/>
            <person name="Viragh M."/>
            <person name="Koriabine M."/>
            <person name="Yan M."/>
            <person name="Riley R."/>
            <person name="Champramary S."/>
            <person name="Plett K.L."/>
            <person name="Tsai I.J."/>
            <person name="Slot J."/>
            <person name="Sipos G."/>
            <person name="Plett J."/>
            <person name="Nagy L.G."/>
            <person name="Grigoriev I.V."/>
        </authorList>
    </citation>
    <scope>NUCLEOTIDE SEQUENCE</scope>
    <source>
        <strain evidence="3">ICMP 16352</strain>
    </source>
</reference>
<accession>A0AA39NZ67</accession>
<dbReference type="EMBL" id="JAUEPR010000027">
    <property type="protein sequence ID" value="KAK0474380.1"/>
    <property type="molecule type" value="Genomic_DNA"/>
</dbReference>
<dbReference type="Proteomes" id="UP001175227">
    <property type="component" value="Unassembled WGS sequence"/>
</dbReference>
<evidence type="ECO:0008006" key="5">
    <source>
        <dbReference type="Google" id="ProtNLM"/>
    </source>
</evidence>
<feature type="non-terminal residue" evidence="3">
    <location>
        <position position="90"/>
    </location>
</feature>
<proteinExistence type="predicted"/>